<sequence length="659" mass="74935">MRNIIIVVCMCLAFAKAEATILQNYRQHTVAQGETIYTLTQKYKVTSKQLLELNPDLSSGLRYGQVLLIPAQNKVLTQRRIKKYKKHRVRRKETLYSLAKKYEITELDIKEANKELYSNPLKKGDRIQIPVFEEVELTVVEPNKEEVPAIEVPLEDGKYKVKQGEGMYGIATKFGIKVLDLKKLNPNIGDLKPGMVLNVPKSNAVQNEGELIGQDGNDTQIDNQKLIEYTIPKKMGMYSLKKLTGISEDSLIQWNPKLKDGLKEGMKIIYPNPNYGKEVVKVPTKVNSNKIASLVDSLNNFERQRLAIMLPFSLQKIDGENTDRDNLKQDRAMRIALDFYSGVKIAIDSANTMGIPVDHDIFDTQKSLQATKNILDATDFADYNTVIGPLISTNVVETAKELKSFNTPVVSPLTSTDVRLYRNLFQARPEEEVLKNKLKEYLIEYAKGKNVIIVTDNNNQELKNEFTTILPAANVLVPNAKKNYIFSIEYIKQLKPDVENVIVLAVDNVGFITDAVTNYSAKTDTHKITMFGLGNYEEMELSNIRLSKLNYVFPQMFKESVDTNSFIEKYYSIHQITPNSYATRGFDITLDIILRQASASDLYESAMKNGKTVMTENKFDYSKKFLAGFYNDAVYLLQYQEDLSIKELDINNLKVDTEE</sequence>
<feature type="signal peptide" evidence="1">
    <location>
        <begin position="1"/>
        <end position="19"/>
    </location>
</feature>
<dbReference type="SUPFAM" id="SSF54106">
    <property type="entry name" value="LysM domain"/>
    <property type="match status" value="3"/>
</dbReference>
<dbReference type="PANTHER" id="PTHR33734:SF22">
    <property type="entry name" value="MEMBRANE-BOUND LYTIC MUREIN TRANSGLYCOSYLASE D"/>
    <property type="match status" value="1"/>
</dbReference>
<feature type="domain" description="LysM" evidence="2">
    <location>
        <begin position="26"/>
        <end position="69"/>
    </location>
</feature>
<feature type="domain" description="LysM" evidence="2">
    <location>
        <begin position="157"/>
        <end position="204"/>
    </location>
</feature>
<evidence type="ECO:0000259" key="2">
    <source>
        <dbReference type="PROSITE" id="PS51782"/>
    </source>
</evidence>
<feature type="chain" id="PRO_5047269929" evidence="1">
    <location>
        <begin position="20"/>
        <end position="659"/>
    </location>
</feature>
<name>A0ABX5PXP6_9FLAO</name>
<dbReference type="CDD" id="cd00118">
    <property type="entry name" value="LysM"/>
    <property type="match status" value="3"/>
</dbReference>
<feature type="domain" description="LysM" evidence="2">
    <location>
        <begin position="85"/>
        <end position="129"/>
    </location>
</feature>
<dbReference type="PROSITE" id="PS51782">
    <property type="entry name" value="LYSM"/>
    <property type="match status" value="3"/>
</dbReference>
<dbReference type="InterPro" id="IPR018392">
    <property type="entry name" value="LysM"/>
</dbReference>
<proteinExistence type="predicted"/>
<dbReference type="SMART" id="SM00257">
    <property type="entry name" value="LysM"/>
    <property type="match status" value="3"/>
</dbReference>
<comment type="caution">
    <text evidence="3">The sequence shown here is derived from an EMBL/GenBank/DDBJ whole genome shotgun (WGS) entry which is preliminary data.</text>
</comment>
<dbReference type="InterPro" id="IPR036779">
    <property type="entry name" value="LysM_dom_sf"/>
</dbReference>
<evidence type="ECO:0000256" key="1">
    <source>
        <dbReference type="SAM" id="SignalP"/>
    </source>
</evidence>
<evidence type="ECO:0000313" key="4">
    <source>
        <dbReference type="Proteomes" id="UP000248584"/>
    </source>
</evidence>
<dbReference type="CDD" id="cd06268">
    <property type="entry name" value="PBP1_ABC_transporter_LIVBP-like"/>
    <property type="match status" value="1"/>
</dbReference>
<dbReference type="RefSeq" id="WP_111474731.1">
    <property type="nucleotide sequence ID" value="NZ_QKZR01000003.1"/>
</dbReference>
<evidence type="ECO:0000313" key="3">
    <source>
        <dbReference type="EMBL" id="PZX39973.1"/>
    </source>
</evidence>
<organism evidence="3 4">
    <name type="scientific">Nonlabens dokdonensis</name>
    <dbReference type="NCBI Taxonomy" id="328515"/>
    <lineage>
        <taxon>Bacteria</taxon>
        <taxon>Pseudomonadati</taxon>
        <taxon>Bacteroidota</taxon>
        <taxon>Flavobacteriia</taxon>
        <taxon>Flavobacteriales</taxon>
        <taxon>Flavobacteriaceae</taxon>
        <taxon>Nonlabens</taxon>
    </lineage>
</organism>
<dbReference type="InterPro" id="IPR028082">
    <property type="entry name" value="Peripla_BP_I"/>
</dbReference>
<dbReference type="Gene3D" id="3.40.50.2300">
    <property type="match status" value="2"/>
</dbReference>
<reference evidence="3 4" key="1">
    <citation type="submission" date="2018-06" db="EMBL/GenBank/DDBJ databases">
        <title>Genomic Encyclopedia of Archaeal and Bacterial Type Strains, Phase II (KMG-II): from individual species to whole genera.</title>
        <authorList>
            <person name="Goeker M."/>
        </authorList>
    </citation>
    <scope>NUCLEOTIDE SEQUENCE [LARGE SCALE GENOMIC DNA]</scope>
    <source>
        <strain evidence="3 4">DSM 17205</strain>
    </source>
</reference>
<dbReference type="EMBL" id="QKZR01000003">
    <property type="protein sequence ID" value="PZX39973.1"/>
    <property type="molecule type" value="Genomic_DNA"/>
</dbReference>
<dbReference type="Gene3D" id="3.10.350.10">
    <property type="entry name" value="LysM domain"/>
    <property type="match status" value="3"/>
</dbReference>
<keyword evidence="1" id="KW-0732">Signal</keyword>
<dbReference type="SUPFAM" id="SSF53822">
    <property type="entry name" value="Periplasmic binding protein-like I"/>
    <property type="match status" value="1"/>
</dbReference>
<dbReference type="PANTHER" id="PTHR33734">
    <property type="entry name" value="LYSM DOMAIN-CONTAINING GPI-ANCHORED PROTEIN 2"/>
    <property type="match status" value="1"/>
</dbReference>
<keyword evidence="4" id="KW-1185">Reference proteome</keyword>
<accession>A0ABX5PXP6</accession>
<protein>
    <submittedName>
        <fullName evidence="3">ABC-type branched-subunit amino acid transport system substrate-binding protein</fullName>
    </submittedName>
</protein>
<dbReference type="Pfam" id="PF01476">
    <property type="entry name" value="LysM"/>
    <property type="match status" value="3"/>
</dbReference>
<dbReference type="Proteomes" id="UP000248584">
    <property type="component" value="Unassembled WGS sequence"/>
</dbReference>
<gene>
    <name evidence="3" type="ORF">LX97_02333</name>
</gene>